<dbReference type="Pfam" id="PF07678">
    <property type="entry name" value="TED_complement"/>
    <property type="match status" value="1"/>
</dbReference>
<evidence type="ECO:0007829" key="30">
    <source>
        <dbReference type="PeptideAtlas" id="A0A8V0X8L8"/>
    </source>
</evidence>
<evidence type="ECO:0000256" key="19">
    <source>
        <dbReference type="ARBA" id="ARBA00093400"/>
    </source>
</evidence>
<dbReference type="SMART" id="SM01419">
    <property type="entry name" value="Thiol-ester_cl"/>
    <property type="match status" value="1"/>
</dbReference>
<keyword evidence="16" id="KW-0395">Inflammatory response</keyword>
<keyword evidence="6" id="KW-0597">Phosphoprotein</keyword>
<comment type="subunit">
    <text evidence="23">Complement C3b is composed of complement C3b and complement C3 beta chains that are associated via disulfide bonds. Non-enzymatic component of the C5 convertase, also named C4bC2bC3b, composed of the serine protease complement C2b (C2), complement C3b, as well as complement C4b (C4). Non-enzymatic component of the C5 convertase of the alternative complement pathways composed of the serine protease complement CFB and complement C3b. Interacts with CFP; interaction takes place together with CFB in the alternative complement system and allows the complex to become active. Interacts with CR1 (via Sushi 8 and Sushi 9 domains). Interacts with CFH.</text>
</comment>
<keyword evidence="13" id="KW-1015">Disulfide bond</keyword>
<feature type="compositionally biased region" description="Pro residues" evidence="25">
    <location>
        <begin position="179"/>
        <end position="190"/>
    </location>
</feature>
<comment type="function">
    <text evidence="17">Non-enzymatic component of C5 convertase. Generated following cleavage by C3 convertase, it covalently attaches to the surface of pathogens, where it acts as an opsonin that marks the surface of antigens for removal. Complement C3b binds covalently via its reactive thioester, to cell surface carbohydrates or immune aggregates. Together with complement C4b, it then recruits the serine protease complement C2b to form the C5 convertase, which cleaves and activate C5, the next component of the complement pathways. In the alternative complement pathway, recruits the serine protease CFB to form the C5 convertase that cleaves and activates C5.</text>
</comment>
<dbReference type="SMART" id="SM01361">
    <property type="entry name" value="A2M_recep"/>
    <property type="match status" value="1"/>
</dbReference>
<dbReference type="FunFam" id="2.60.40.1930:FF:000006">
    <property type="entry name" value="Complement C3"/>
    <property type="match status" value="1"/>
</dbReference>
<dbReference type="Gene3D" id="2.60.40.1930">
    <property type="match status" value="3"/>
</dbReference>
<dbReference type="PROSITE" id="PS01178">
    <property type="entry name" value="ANAPHYLATOXIN_2"/>
    <property type="match status" value="1"/>
</dbReference>
<evidence type="ECO:0000256" key="2">
    <source>
        <dbReference type="ARBA" id="ARBA00004241"/>
    </source>
</evidence>
<sequence>MRDTDIWGRSHLLPRWPREWTRMRGGRRPIPPHGGPPNSPPPPPTAQEVTAVPHVPPCCPLPPPAVLQCGPPPAAFPEMRKVPNIRAAPPSLQSRGRVGGGGGGGDTHTLDGDPTLISTPMGVPHPTAPISAPQVDPGPRYPMGDPTVRALLWVTLGDVVVPTGLGVGYPLTNTAAIKDPPPPPPPNPRPPRPHPRSAMGLLLLPLLLGVLLLHAVPTPAQMVTMVTPAVLRLDTDEKVVLEAPGLSAPTEANILVQDFPQKRKVLFQVRKQLNPAEGMMAIATVKVPVKLLPPVVGKHFVSVVARVGQVTLEKVLLVSLQSGHIFLQTDKPIYTPGSTVLCRLFALSHFMQPLLKTVIVEVKTPDNVIIKQVPVSSPMRNGIFSINHNLPEVVSLGTWTITAKFEDSQDQVFSTQFEVKEYVLPSFEVTLDPQEKFLYIDRQEDFRVTITARYLYGKNLQGTAFVLFGVVVDDEKKTIPQSLQRVKVTDGDGEAVLPMAMLRQRFANLQELVGHSLYVTVTVLTESGSDMVEAQRSGIRIVTSPYTIHFTHTPKYFKPGMPFDLTVYVTNPDNSPAPRIPVKADNFQGLVSTQRDGTAKLVLNMPANKNSVPITVRTDQKDLPPERQASRQIVAEAYQSQGNSGNYLHLAVGASQVQPGDNLPINFHLKSNRDDVRKSVSYFTYLILSKGHIVHVGRQPREGDQSLVTMSLPVTANLIPSFRIVAYYHVKPGEIIADSVWVDVKDTCMGSLVVRGASEADNRVHEPRTPMRLHIEGDHKAHVGLVAVDKAVYVLNKNKLTQSKVWDTVENSDIGCTPGSGRNHVGVFADAGLSLTSNVNINTEQRSEVQCAKPAKRKRRSVKLIKHKGTKMAEYSDKNLRKCCEDGMKENLMGYSCEKRATYVLDGKACTEAFLSCCLYIKGIRDEERELQYELARSEVDDAFLSDEDITSRSLFPESWLWQVEELTEPPNEQGISMKTLPIYLKDSITTWEVLAVSISENKGLCVADPYEITVMKEFFIDLRLPYSAVRNEQVEVRAILYNYWTNKIKVRVELMYNPALCSASTTKTRYQQIFQLEPQSSHAVPFVIVPLQLGQHDVEVKAAVWNSFVSDGVKKKLRVVPEGMRLEKTVKIVELDPKTLGNNGVQEVKVKAANLSDIVPNTESETKVSIQGNPVSILVEKATDGTKLKHLIVTPSGCGEQNMIGMTPTVIAVHYLDSTMQWETFGINRRTEAIELIKKGYTQQLAYRKEDGSFAAFTTRPSSTWLTAYVAKVFAMAINMVDIKPEVVCGAIKWLILEKQQPDGLFQEDAPVIHKEMVGGYHGAEPSVSLTAFVLSALQESQKICKNYVKSLDGSIAKASDYLSRKYQSLTRPYTVALTSYALALTGKLNSEKVLMKFSKDGTHWAERNAHTYNIEGTSYALLALLQMEKAELTGPVVRWLAQQNYFGGGYGSTQATILVFQALAQYHVALPRQLELNLDVSVLLPRRANAITYRIENNNALVARSAETKLNEDFTVKAEGTGKGTMTVVTVYNAKVPEKENKCDNFDLRVSVEDVKAGRELEGVIRSVKITICTRFLDTVDATMSILDISMLTGFSPDVQDLKSLSEGVERYISKFEIDHALSNRSNLIIYLDKVSHQVEECIAFRAHQHFQVGLIQPASVTVYSYYKIDDRCTRFYHPDKAGGQLRKICHGEVCRCAEENCFIRVKKDNPITVNERIDLACKPGVDYVYKVKVVATEETPSHDNYIMSILTVIKMGTDENPGGSNRTFVSHKQCRDALSLQKGQDYLVWGLASDLWVTGSRFSYLISKDTWLEAWPLEESCQDADLQPLCQDFTEFSDNMVLFGCPT</sequence>
<evidence type="ECO:0000256" key="21">
    <source>
        <dbReference type="ARBA" id="ARBA00093484"/>
    </source>
</evidence>
<dbReference type="GO" id="GO:0031715">
    <property type="term" value="F:C5L2 anaphylatoxin chemotactic receptor binding"/>
    <property type="evidence" value="ECO:0007669"/>
    <property type="project" value="Ensembl"/>
</dbReference>
<dbReference type="InterPro" id="IPR013783">
    <property type="entry name" value="Ig-like_fold"/>
</dbReference>
<dbReference type="Pfam" id="PF17791">
    <property type="entry name" value="MG3"/>
    <property type="match status" value="1"/>
</dbReference>
<dbReference type="InterPro" id="IPR001599">
    <property type="entry name" value="Macroglobln_a2"/>
</dbReference>
<evidence type="ECO:0000256" key="11">
    <source>
        <dbReference type="ARBA" id="ARBA00022875"/>
    </source>
</evidence>
<evidence type="ECO:0000256" key="10">
    <source>
        <dbReference type="ARBA" id="ARBA00022859"/>
    </source>
</evidence>
<dbReference type="Gene3D" id="2.60.40.690">
    <property type="entry name" value="Alpha-macroglobulin, receptor-binding domain"/>
    <property type="match status" value="1"/>
</dbReference>
<dbReference type="InterPro" id="IPR018081">
    <property type="entry name" value="Anaphylatoxin_comp_syst"/>
</dbReference>
<evidence type="ECO:0000256" key="18">
    <source>
        <dbReference type="ARBA" id="ARBA00093364"/>
    </source>
</evidence>
<dbReference type="Pfam" id="PF07677">
    <property type="entry name" value="A2M_recep"/>
    <property type="match status" value="1"/>
</dbReference>
<dbReference type="Gene3D" id="2.60.40.10">
    <property type="entry name" value="Immunoglobulins"/>
    <property type="match status" value="2"/>
</dbReference>
<feature type="compositionally biased region" description="Pro residues" evidence="25">
    <location>
        <begin position="29"/>
        <end position="45"/>
    </location>
</feature>
<dbReference type="InterPro" id="IPR008930">
    <property type="entry name" value="Terpenoid_cyclase/PrenylTrfase"/>
</dbReference>
<dbReference type="SUPFAM" id="SSF49410">
    <property type="entry name" value="Alpha-macroglobulin receptor domain"/>
    <property type="match status" value="1"/>
</dbReference>
<dbReference type="InterPro" id="IPR035815">
    <property type="entry name" value="NTR_complement_C3"/>
</dbReference>
<dbReference type="InterPro" id="IPR036595">
    <property type="entry name" value="A-macroglobulin_rcpt-bd_sf"/>
</dbReference>
<evidence type="ECO:0000256" key="9">
    <source>
        <dbReference type="ARBA" id="ARBA00022729"/>
    </source>
</evidence>
<dbReference type="PANTHER" id="PTHR11412:SF81">
    <property type="entry name" value="COMPLEMENT C3"/>
    <property type="match status" value="1"/>
</dbReference>
<dbReference type="FunFam" id="2.60.40.1940:FF:000001">
    <property type="entry name" value="Complement component C3"/>
    <property type="match status" value="1"/>
</dbReference>
<dbReference type="Pfam" id="PF17789">
    <property type="entry name" value="MG4"/>
    <property type="match status" value="1"/>
</dbReference>
<feature type="region of interest" description="Disordered" evidence="25">
    <location>
        <begin position="22"/>
        <end position="49"/>
    </location>
</feature>
<feature type="domain" description="NTR" evidence="27">
    <location>
        <begin position="1704"/>
        <end position="1848"/>
    </location>
</feature>
<dbReference type="SUPFAM" id="SSF47686">
    <property type="entry name" value="Anaphylotoxins (complement system)"/>
    <property type="match status" value="1"/>
</dbReference>
<evidence type="ECO:0000256" key="20">
    <source>
        <dbReference type="ARBA" id="ARBA00093409"/>
    </source>
</evidence>
<dbReference type="InterPro" id="IPR019742">
    <property type="entry name" value="MacrogloblnA2_CS"/>
</dbReference>
<evidence type="ECO:0000256" key="4">
    <source>
        <dbReference type="ARBA" id="ARBA00017018"/>
    </source>
</evidence>
<keyword evidence="29" id="KW-1185">Reference proteome</keyword>
<dbReference type="GO" id="GO:0048018">
    <property type="term" value="F:receptor ligand activity"/>
    <property type="evidence" value="ECO:0007669"/>
    <property type="project" value="Ensembl"/>
</dbReference>
<evidence type="ECO:0000256" key="1">
    <source>
        <dbReference type="ARBA" id="ARBA00003326"/>
    </source>
</evidence>
<evidence type="ECO:0000313" key="28">
    <source>
        <dbReference type="Ensembl" id="ENSGALP00010004446.1"/>
    </source>
</evidence>
<dbReference type="InterPro" id="IPR049466">
    <property type="entry name" value="C3_CUB1"/>
</dbReference>
<keyword evidence="12" id="KW-0882">Thioester bond</keyword>
<keyword evidence="10" id="KW-0391">Immunity</keyword>
<comment type="subunit">
    <text evidence="24">Interacts with CFH. Interacts with CR2.</text>
</comment>
<protein>
    <recommendedName>
        <fullName evidence="4">Complement C3</fullName>
    </recommendedName>
</protein>
<comment type="subunit">
    <text evidence="21">In absence of complement activation, the C3 precursor is first processed by the removal of 4 Arg residues, forming two chains, beta and alpha, linked by a disulfide bond.</text>
</comment>
<dbReference type="GlyGen" id="A0A8V0X8L8">
    <property type="glycosylation" value="3 sites"/>
</dbReference>
<dbReference type="GO" id="GO:0009986">
    <property type="term" value="C:cell surface"/>
    <property type="evidence" value="ECO:0007669"/>
    <property type="project" value="UniProtKB-SubCell"/>
</dbReference>
<dbReference type="InterPro" id="IPR050473">
    <property type="entry name" value="A2M/Complement_sys"/>
</dbReference>
<evidence type="ECO:0000256" key="23">
    <source>
        <dbReference type="ARBA" id="ARBA00093550"/>
    </source>
</evidence>
<keyword evidence="5" id="KW-0964">Secreted</keyword>
<evidence type="ECO:0000256" key="12">
    <source>
        <dbReference type="ARBA" id="ARBA00022966"/>
    </source>
</evidence>
<keyword evidence="9" id="KW-0732">Signal</keyword>
<dbReference type="SMART" id="SM01360">
    <property type="entry name" value="A2M"/>
    <property type="match status" value="1"/>
</dbReference>
<evidence type="ECO:0000256" key="3">
    <source>
        <dbReference type="ARBA" id="ARBA00004613"/>
    </source>
</evidence>
<dbReference type="Pfam" id="PF00207">
    <property type="entry name" value="A2M"/>
    <property type="match status" value="1"/>
</dbReference>
<dbReference type="SMART" id="SM01359">
    <property type="entry name" value="A2M_N_2"/>
    <property type="match status" value="1"/>
</dbReference>
<dbReference type="PROSITE" id="PS00477">
    <property type="entry name" value="ALPHA_2_MACROGLOBULIN"/>
    <property type="match status" value="1"/>
</dbReference>
<dbReference type="InterPro" id="IPR011625">
    <property type="entry name" value="A2M_N_BRD"/>
</dbReference>
<dbReference type="GO" id="GO:0005615">
    <property type="term" value="C:extracellular space"/>
    <property type="evidence" value="ECO:0007669"/>
    <property type="project" value="Ensembl"/>
</dbReference>
<dbReference type="Pfam" id="PF01835">
    <property type="entry name" value="MG2"/>
    <property type="match status" value="1"/>
</dbReference>
<comment type="function">
    <text evidence="18">Mediator of local inflammatory process released following cleavage by C3 convertase. Acts by binding to its receptor, C3AR1, activating G protein-coupled receptor signaling, promoting the phosphorylation, ARRB2-mediated internalization and endocytosis of C3AR1. C3a anaphylatoxin stimulates the activation of immune cells such as mast cells and basophilic leukocytes to release inflammation agents, such as cytokines, chemokines and histamine, which promote inflammation development. Also acts as potent chemoattractant for the migration of macrophages and neutrophils to the inflamed tissues, resulting in neutralization of the inflammatory triggers by multiple ways, such as phagocytosis and generation of reactive oxidants.</text>
</comment>
<name>A0A8V0X8L8_CHICK</name>
<proteinExistence type="evidence at protein level"/>
<dbReference type="FunFam" id="2.40.50.120:FF:000013">
    <property type="entry name" value="Complement C3"/>
    <property type="match status" value="1"/>
</dbReference>
<evidence type="ECO:0000313" key="29">
    <source>
        <dbReference type="Proteomes" id="UP000000539"/>
    </source>
</evidence>
<dbReference type="Pfam" id="PF21406">
    <property type="entry name" value="C3_CUB1"/>
    <property type="match status" value="1"/>
</dbReference>
<feature type="domain" description="Anaphylatoxin-like" evidence="26">
    <location>
        <begin position="883"/>
        <end position="918"/>
    </location>
</feature>
<evidence type="ECO:0000256" key="6">
    <source>
        <dbReference type="ARBA" id="ARBA00022553"/>
    </source>
</evidence>
<keyword evidence="15" id="KW-0325">Glycoprotein</keyword>
<dbReference type="GO" id="GO:0010884">
    <property type="term" value="P:positive regulation of lipid storage"/>
    <property type="evidence" value="ECO:0007669"/>
    <property type="project" value="Ensembl"/>
</dbReference>
<dbReference type="FunFam" id="2.60.40.10:FF:000155">
    <property type="entry name" value="complement C3 isoform X1"/>
    <property type="match status" value="1"/>
</dbReference>
<dbReference type="GO" id="GO:0010828">
    <property type="term" value="P:positive regulation of D-glucose transmembrane transport"/>
    <property type="evidence" value="ECO:0007669"/>
    <property type="project" value="Ensembl"/>
</dbReference>
<comment type="subcellular location">
    <subcellularLocation>
        <location evidence="2">Cell surface</location>
    </subcellularLocation>
    <subcellularLocation>
        <location evidence="3">Secreted</location>
    </subcellularLocation>
</comment>
<dbReference type="InterPro" id="IPR040839">
    <property type="entry name" value="MG4"/>
</dbReference>
<dbReference type="SMART" id="SM00104">
    <property type="entry name" value="ANATO"/>
    <property type="match status" value="1"/>
</dbReference>
<keyword evidence="14" id="KW-0179">Complement alternate pathway</keyword>
<evidence type="ECO:0000256" key="14">
    <source>
        <dbReference type="ARBA" id="ARBA00023162"/>
    </source>
</evidence>
<accession>A0A8V0X8L8</accession>
<dbReference type="FunFam" id="2.60.40.690:FF:000004">
    <property type="entry name" value="Complement C3"/>
    <property type="match status" value="1"/>
</dbReference>
<dbReference type="Pfam" id="PF21308">
    <property type="entry name" value="C3_CUB2"/>
    <property type="match status" value="1"/>
</dbReference>
<dbReference type="InterPro" id="IPR041555">
    <property type="entry name" value="MG3"/>
</dbReference>
<dbReference type="Gene3D" id="6.20.50.160">
    <property type="match status" value="1"/>
</dbReference>
<dbReference type="InterPro" id="IPR001134">
    <property type="entry name" value="Netrin_domain"/>
</dbReference>
<dbReference type="GO" id="GO:0006958">
    <property type="term" value="P:complement activation, classical pathway"/>
    <property type="evidence" value="ECO:0007669"/>
    <property type="project" value="UniProtKB-KW"/>
</dbReference>
<dbReference type="GO" id="GO:0006957">
    <property type="term" value="P:complement activation, alternative pathway"/>
    <property type="evidence" value="ECO:0007669"/>
    <property type="project" value="UniProtKB-KW"/>
</dbReference>
<evidence type="ECO:0000256" key="7">
    <source>
        <dbReference type="ARBA" id="ARBA00022588"/>
    </source>
</evidence>
<evidence type="ECO:0000256" key="15">
    <source>
        <dbReference type="ARBA" id="ARBA00023180"/>
    </source>
</evidence>
<comment type="function">
    <text evidence="20">Precursor of non-enzymatic components of the classical, alternative, lectin and GZMK complement pathways, which consist in a cascade of proteins that leads to phagocytosis and breakdown of pathogens and signaling that strengthens the adaptive immune system.</text>
</comment>
<dbReference type="CDD" id="cd00017">
    <property type="entry name" value="ANATO"/>
    <property type="match status" value="1"/>
</dbReference>
<dbReference type="FunFam" id="2.60.40.1930:FF:000008">
    <property type="entry name" value="Complement C3"/>
    <property type="match status" value="1"/>
</dbReference>
<dbReference type="Gene3D" id="2.20.130.20">
    <property type="match status" value="1"/>
</dbReference>
<evidence type="ECO:0000256" key="22">
    <source>
        <dbReference type="ARBA" id="ARBA00093492"/>
    </source>
</evidence>
<keyword evidence="7" id="KW-0399">Innate immunity</keyword>
<dbReference type="Gene3D" id="1.20.91.20">
    <property type="entry name" value="Anaphylotoxins (complement system)"/>
    <property type="match status" value="1"/>
</dbReference>
<keyword evidence="30" id="KW-1267">Proteomics identification</keyword>
<dbReference type="FunFam" id="1.50.10.20:FF:000008">
    <property type="entry name" value="Complement C3"/>
    <property type="match status" value="1"/>
</dbReference>
<dbReference type="FunFam" id="1.20.91.20:FF:000001">
    <property type="entry name" value="Complement C3"/>
    <property type="match status" value="1"/>
</dbReference>
<evidence type="ECO:0000256" key="16">
    <source>
        <dbReference type="ARBA" id="ARBA00023198"/>
    </source>
</evidence>
<comment type="function">
    <text evidence="19">Adipogenic hormone that stimulates triglyceride synthesis and glucose transport in adipocytes, regulating fat storage and playing a role in postprandial triglyceride clearance. Appears to stimulate triglyceride synthesis via activation of the PLC, MAPK and AKT signaling pathways. Acts by binding to its receptor, C5AR2, activating G protein-coupled receptor signaling, promoting the phosphorylation, ARRB2-mediated internalization and endocytosis of C5AR2.</text>
</comment>
<dbReference type="FunFam" id="2.60.40.10:FF:001013">
    <property type="entry name" value="Complement C3"/>
    <property type="match status" value="1"/>
</dbReference>
<organism evidence="28 29">
    <name type="scientific">Gallus gallus</name>
    <name type="common">Chicken</name>
    <dbReference type="NCBI Taxonomy" id="9031"/>
    <lineage>
        <taxon>Eukaryota</taxon>
        <taxon>Metazoa</taxon>
        <taxon>Chordata</taxon>
        <taxon>Craniata</taxon>
        <taxon>Vertebrata</taxon>
        <taxon>Euteleostomi</taxon>
        <taxon>Archelosauria</taxon>
        <taxon>Archosauria</taxon>
        <taxon>Dinosauria</taxon>
        <taxon>Saurischia</taxon>
        <taxon>Theropoda</taxon>
        <taxon>Coelurosauria</taxon>
        <taxon>Aves</taxon>
        <taxon>Neognathae</taxon>
        <taxon>Galloanserae</taxon>
        <taxon>Galliformes</taxon>
        <taxon>Phasianidae</taxon>
        <taxon>Phasianinae</taxon>
        <taxon>Gallus</taxon>
    </lineage>
</organism>
<dbReference type="InterPro" id="IPR001840">
    <property type="entry name" value="Anaphylatoxn_comp_syst_dom"/>
</dbReference>
<dbReference type="CDD" id="cd02896">
    <property type="entry name" value="complement_C3_C4_C5"/>
    <property type="match status" value="1"/>
</dbReference>
<dbReference type="Pfam" id="PF01821">
    <property type="entry name" value="ANATO"/>
    <property type="match status" value="1"/>
</dbReference>
<dbReference type="GO" id="GO:0160257">
    <property type="term" value="P:complement activation, GZMK pathway"/>
    <property type="evidence" value="ECO:0007669"/>
    <property type="project" value="Ensembl"/>
</dbReference>
<dbReference type="SMART" id="SM00643">
    <property type="entry name" value="C345C"/>
    <property type="match status" value="1"/>
</dbReference>
<evidence type="ECO:0000256" key="13">
    <source>
        <dbReference type="ARBA" id="ARBA00023157"/>
    </source>
</evidence>
<dbReference type="Proteomes" id="UP000000539">
    <property type="component" value="Chromosome 30"/>
</dbReference>
<dbReference type="Gene3D" id="2.60.120.1540">
    <property type="match status" value="1"/>
</dbReference>
<dbReference type="GO" id="GO:0006954">
    <property type="term" value="P:inflammatory response"/>
    <property type="evidence" value="ECO:0007669"/>
    <property type="project" value="UniProtKB-KW"/>
</dbReference>
<evidence type="ECO:0000256" key="25">
    <source>
        <dbReference type="SAM" id="MobiDB-lite"/>
    </source>
</evidence>
<dbReference type="InterPro" id="IPR008993">
    <property type="entry name" value="TIMP-like_OB-fold"/>
</dbReference>
<dbReference type="InterPro" id="IPR018933">
    <property type="entry name" value="Netrin_module_non-TIMP"/>
</dbReference>
<dbReference type="InterPro" id="IPR047565">
    <property type="entry name" value="Alpha-macroglob_thiol-ester_cl"/>
</dbReference>
<dbReference type="Gene3D" id="1.50.10.20">
    <property type="match status" value="1"/>
</dbReference>
<comment type="subunit">
    <text evidence="22">During pregnancy, C3dg exists as a complex (probably a 2:2:2 heterohexamer) with AGT and the proform of PRG2. Interacts with CR2 (via the N-terminal Sushi domains 1 and 2).</text>
</comment>
<dbReference type="CDD" id="cd03583">
    <property type="entry name" value="NTR_complement_C3"/>
    <property type="match status" value="1"/>
</dbReference>
<evidence type="ECO:0000256" key="8">
    <source>
        <dbReference type="ARBA" id="ARBA00022685"/>
    </source>
</evidence>
<dbReference type="GO" id="GO:2000427">
    <property type="term" value="P:positive regulation of apoptotic cell clearance"/>
    <property type="evidence" value="ECO:0007669"/>
    <property type="project" value="Ensembl"/>
</dbReference>
<dbReference type="GO" id="GO:0042113">
    <property type="term" value="P:B cell activation"/>
    <property type="evidence" value="ECO:0007669"/>
    <property type="project" value="Ensembl"/>
</dbReference>
<dbReference type="PROSITE" id="PS01177">
    <property type="entry name" value="ANAPHYLATOXIN_1"/>
    <property type="match status" value="1"/>
</dbReference>
<dbReference type="InterPro" id="IPR048848">
    <property type="entry name" value="C3_CUB2"/>
</dbReference>
<evidence type="ECO:0000256" key="5">
    <source>
        <dbReference type="ARBA" id="ARBA00022525"/>
    </source>
</evidence>
<dbReference type="InterPro" id="IPR041425">
    <property type="entry name" value="C3/4/5_MG1"/>
</dbReference>
<dbReference type="GeneTree" id="ENSGT00940000154063"/>
<reference evidence="28" key="1">
    <citation type="submission" date="2020-11" db="EMBL/GenBank/DDBJ databases">
        <title>Gallus gallus (Chicken) genome, bGalGal1, GRCg7b, maternal haplotype autosomes + Z &amp; W.</title>
        <authorList>
            <person name="Warren W."/>
            <person name="Formenti G."/>
            <person name="Fedrigo O."/>
            <person name="Haase B."/>
            <person name="Mountcastle J."/>
            <person name="Balacco J."/>
            <person name="Tracey A."/>
            <person name="Schneider V."/>
            <person name="Okimoto R."/>
            <person name="Cheng H."/>
            <person name="Hawken R."/>
            <person name="Howe K."/>
            <person name="Jarvis E.D."/>
        </authorList>
    </citation>
    <scope>NUCLEOTIDE SEQUENCE [LARGE SCALE GENOMIC DNA]</scope>
    <source>
        <strain evidence="28">Broiler</strain>
    </source>
</reference>
<dbReference type="InterPro" id="IPR009048">
    <property type="entry name" value="A-macroglobulin_rcpt-bd"/>
</dbReference>
<dbReference type="GO" id="GO:0004866">
    <property type="term" value="F:endopeptidase inhibitor activity"/>
    <property type="evidence" value="ECO:0007669"/>
    <property type="project" value="InterPro"/>
</dbReference>
<dbReference type="Pfam" id="PF01759">
    <property type="entry name" value="NTR"/>
    <property type="match status" value="1"/>
</dbReference>
<reference evidence="28" key="3">
    <citation type="submission" date="2025-09" db="UniProtKB">
        <authorList>
            <consortium name="Ensembl"/>
        </authorList>
    </citation>
    <scope>IDENTIFICATION</scope>
    <source>
        <strain evidence="28">broiler</strain>
    </source>
</reference>
<feature type="region of interest" description="Disordered" evidence="25">
    <location>
        <begin position="172"/>
        <end position="196"/>
    </location>
</feature>
<dbReference type="PROSITE" id="PS50189">
    <property type="entry name" value="NTR"/>
    <property type="match status" value="1"/>
</dbReference>
<dbReference type="SUPFAM" id="SSF50242">
    <property type="entry name" value="TIMP-like"/>
    <property type="match status" value="1"/>
</dbReference>
<dbReference type="PRINTS" id="PR00004">
    <property type="entry name" value="ANAPHYLATOXN"/>
</dbReference>
<dbReference type="InterPro" id="IPR000020">
    <property type="entry name" value="Anaphylatoxin/fibulin"/>
</dbReference>
<dbReference type="GO" id="GO:0010575">
    <property type="term" value="P:positive regulation of vascular endothelial growth factor production"/>
    <property type="evidence" value="ECO:0007669"/>
    <property type="project" value="Ensembl"/>
</dbReference>
<dbReference type="SUPFAM" id="SSF48239">
    <property type="entry name" value="Terpenoid cyclases/Protein prenyltransferases"/>
    <property type="match status" value="1"/>
</dbReference>
<dbReference type="GO" id="GO:0010866">
    <property type="term" value="P:regulation of triglyceride biosynthetic process"/>
    <property type="evidence" value="ECO:0007669"/>
    <property type="project" value="Ensembl"/>
</dbReference>
<dbReference type="InterPro" id="IPR011626">
    <property type="entry name" value="Alpha-macroglobulin_TED"/>
</dbReference>
<dbReference type="FunFam" id="2.20.130.20:FF:000001">
    <property type="entry name" value="Complement C3"/>
    <property type="match status" value="1"/>
</dbReference>
<dbReference type="GO" id="GO:0045745">
    <property type="term" value="P:positive regulation of G protein-coupled receptor signaling pathway"/>
    <property type="evidence" value="ECO:0007669"/>
    <property type="project" value="Ensembl"/>
</dbReference>
<dbReference type="Ensembl" id="ENSGALT00010007429.1">
    <property type="protein sequence ID" value="ENSGALP00010004446.1"/>
    <property type="gene ID" value="ENSGALG00010003164.1"/>
</dbReference>
<dbReference type="Pfam" id="PF17790">
    <property type="entry name" value="MG1"/>
    <property type="match status" value="1"/>
</dbReference>
<dbReference type="PANTHER" id="PTHR11412">
    <property type="entry name" value="MACROGLOBULIN / COMPLEMENT"/>
    <property type="match status" value="1"/>
</dbReference>
<evidence type="ECO:0000259" key="27">
    <source>
        <dbReference type="PROSITE" id="PS50189"/>
    </source>
</evidence>
<dbReference type="Gene3D" id="2.40.50.120">
    <property type="match status" value="1"/>
</dbReference>
<dbReference type="InterPro" id="IPR002890">
    <property type="entry name" value="MG2"/>
</dbReference>
<evidence type="ECO:0000259" key="26">
    <source>
        <dbReference type="PROSITE" id="PS01178"/>
    </source>
</evidence>
<reference evidence="28" key="2">
    <citation type="submission" date="2025-08" db="UniProtKB">
        <authorList>
            <consortium name="Ensembl"/>
        </authorList>
    </citation>
    <scope>IDENTIFICATION</scope>
    <source>
        <strain evidence="28">broiler</strain>
    </source>
</reference>
<evidence type="ECO:0000256" key="24">
    <source>
        <dbReference type="ARBA" id="ARBA00093555"/>
    </source>
</evidence>
<dbReference type="Pfam" id="PF07703">
    <property type="entry name" value="A2M_BRD"/>
    <property type="match status" value="1"/>
</dbReference>
<keyword evidence="8" id="KW-0165">Cleavage on pair of basic residues</keyword>
<comment type="function">
    <text evidence="1">Acts as a chemoattractant for neutrophils in chronic inflammation.</text>
</comment>
<keyword evidence="11" id="KW-0180">Complement pathway</keyword>
<dbReference type="Gene3D" id="2.60.40.1940">
    <property type="match status" value="1"/>
</dbReference>
<evidence type="ECO:0000256" key="17">
    <source>
        <dbReference type="ARBA" id="ARBA00093362"/>
    </source>
</evidence>